<evidence type="ECO:0000313" key="1">
    <source>
        <dbReference type="EMBL" id="SUO94544.1"/>
    </source>
</evidence>
<dbReference type="EMBL" id="UHIC01000001">
    <property type="protein sequence ID" value="SUO94544.1"/>
    <property type="molecule type" value="Genomic_DNA"/>
</dbReference>
<dbReference type="Proteomes" id="UP000254601">
    <property type="component" value="Unassembled WGS sequence"/>
</dbReference>
<protein>
    <submittedName>
        <fullName evidence="1">Protein of uncharacterized function (DUF539)</fullName>
    </submittedName>
</protein>
<evidence type="ECO:0000313" key="2">
    <source>
        <dbReference type="Proteomes" id="UP000254601"/>
    </source>
</evidence>
<dbReference type="Pfam" id="PF04400">
    <property type="entry name" value="NqrM"/>
    <property type="match status" value="1"/>
</dbReference>
<dbReference type="RefSeq" id="WP_072575743.1">
    <property type="nucleotide sequence ID" value="NZ_LWHB01000024.1"/>
</dbReference>
<reference evidence="1 2" key="1">
    <citation type="submission" date="2018-06" db="EMBL/GenBank/DDBJ databases">
        <authorList>
            <consortium name="Pathogen Informatics"/>
            <person name="Doyle S."/>
        </authorList>
    </citation>
    <scope>NUCLEOTIDE SEQUENCE [LARGE SCALE GENOMIC DNA]</scope>
    <source>
        <strain evidence="1 2">NCTC13337</strain>
    </source>
</reference>
<proteinExistence type="predicted"/>
<accession>A0A380MQU3</accession>
<dbReference type="PANTHER" id="PTHR40691:SF3">
    <property type="entry name" value="(NA+)-NQR MATURATION NQRM"/>
    <property type="match status" value="1"/>
</dbReference>
<gene>
    <name evidence="1" type="ORF">NCTC13337_00801</name>
</gene>
<dbReference type="InterPro" id="IPR007495">
    <property type="entry name" value="NqrM"/>
</dbReference>
<dbReference type="AlphaFoldDB" id="A0A380MQU3"/>
<name>A0A380MQU3_9GAMM</name>
<keyword evidence="2" id="KW-1185">Reference proteome</keyword>
<sequence length="76" mass="7905">MTTFLIIFVIFALVIVAMAVGVIFGRKPISGSCGGLGAVGVERACGCTDVCKNSVEAKAEAVEPQTKEDKAGIYRP</sequence>
<dbReference type="OrthoDB" id="5296227at2"/>
<dbReference type="PANTHER" id="PTHR40691">
    <property type="entry name" value="(NA+)-NQR MATURATION NQRM"/>
    <property type="match status" value="1"/>
</dbReference>
<organism evidence="1 2">
    <name type="scientific">Suttonella ornithocola</name>
    <dbReference type="NCBI Taxonomy" id="279832"/>
    <lineage>
        <taxon>Bacteria</taxon>
        <taxon>Pseudomonadati</taxon>
        <taxon>Pseudomonadota</taxon>
        <taxon>Gammaproteobacteria</taxon>
        <taxon>Cardiobacteriales</taxon>
        <taxon>Cardiobacteriaceae</taxon>
        <taxon>Suttonella</taxon>
    </lineage>
</organism>